<dbReference type="Pfam" id="PF13472">
    <property type="entry name" value="Lipase_GDSL_2"/>
    <property type="match status" value="1"/>
</dbReference>
<gene>
    <name evidence="2" type="ORF">CUT44_29070</name>
</gene>
<dbReference type="AlphaFoldDB" id="A0A2M8LQT1"/>
<evidence type="ECO:0000313" key="3">
    <source>
        <dbReference type="Proteomes" id="UP000230407"/>
    </source>
</evidence>
<evidence type="ECO:0000313" key="2">
    <source>
        <dbReference type="EMBL" id="PJE94314.1"/>
    </source>
</evidence>
<dbReference type="RefSeq" id="WP_100204923.1">
    <property type="nucleotide sequence ID" value="NZ_PGGW01000069.1"/>
</dbReference>
<dbReference type="InterPro" id="IPR036514">
    <property type="entry name" value="SGNH_hydro_sf"/>
</dbReference>
<protein>
    <recommendedName>
        <fullName evidence="1">SGNH hydrolase-type esterase domain-containing protein</fullName>
    </recommendedName>
</protein>
<dbReference type="EMBL" id="PGGW01000069">
    <property type="protein sequence ID" value="PJE94314.1"/>
    <property type="molecule type" value="Genomic_DNA"/>
</dbReference>
<reference evidence="2 3" key="1">
    <citation type="submission" date="2017-11" db="EMBL/GenBank/DDBJ databases">
        <title>Streptomyces carmine sp. nov., a novel actinomycete isolated from Sophora alopecuroides in Xinjiang, China.</title>
        <authorList>
            <person name="Wang Y."/>
            <person name="Luo X."/>
            <person name="Wan C."/>
            <person name="Zhang L."/>
        </authorList>
    </citation>
    <scope>NUCLEOTIDE SEQUENCE [LARGE SCALE GENOMIC DNA]</scope>
    <source>
        <strain evidence="2 3">TRM SA0054</strain>
    </source>
</reference>
<dbReference type="PANTHER" id="PTHR30383:SF5">
    <property type="entry name" value="SGNH HYDROLASE-TYPE ESTERASE DOMAIN-CONTAINING PROTEIN"/>
    <property type="match status" value="1"/>
</dbReference>
<dbReference type="PANTHER" id="PTHR30383">
    <property type="entry name" value="THIOESTERASE 1/PROTEASE 1/LYSOPHOSPHOLIPASE L1"/>
    <property type="match status" value="1"/>
</dbReference>
<dbReference type="CDD" id="cd01836">
    <property type="entry name" value="FeeA_FeeB_like"/>
    <property type="match status" value="1"/>
</dbReference>
<proteinExistence type="predicted"/>
<organism evidence="2 3">
    <name type="scientific">Streptomyces carminius</name>
    <dbReference type="NCBI Taxonomy" id="2665496"/>
    <lineage>
        <taxon>Bacteria</taxon>
        <taxon>Bacillati</taxon>
        <taxon>Actinomycetota</taxon>
        <taxon>Actinomycetes</taxon>
        <taxon>Kitasatosporales</taxon>
        <taxon>Streptomycetaceae</taxon>
        <taxon>Streptomyces</taxon>
    </lineage>
</organism>
<comment type="caution">
    <text evidence="2">The sequence shown here is derived from an EMBL/GenBank/DDBJ whole genome shotgun (WGS) entry which is preliminary data.</text>
</comment>
<dbReference type="Gene3D" id="3.40.50.1110">
    <property type="entry name" value="SGNH hydrolase"/>
    <property type="match status" value="1"/>
</dbReference>
<evidence type="ECO:0000259" key="1">
    <source>
        <dbReference type="Pfam" id="PF13472"/>
    </source>
</evidence>
<name>A0A2M8LQT1_9ACTN</name>
<accession>A0A2M8LQT1</accession>
<dbReference type="InterPro" id="IPR013830">
    <property type="entry name" value="SGNH_hydro"/>
</dbReference>
<dbReference type="GO" id="GO:0004622">
    <property type="term" value="F:phosphatidylcholine lysophospholipase activity"/>
    <property type="evidence" value="ECO:0007669"/>
    <property type="project" value="TreeGrafter"/>
</dbReference>
<dbReference type="Proteomes" id="UP000230407">
    <property type="component" value="Unassembled WGS sequence"/>
</dbReference>
<keyword evidence="3" id="KW-1185">Reference proteome</keyword>
<dbReference type="InterPro" id="IPR051532">
    <property type="entry name" value="Ester_Hydrolysis_Enzymes"/>
</dbReference>
<feature type="domain" description="SGNH hydrolase-type esterase" evidence="1">
    <location>
        <begin position="52"/>
        <end position="234"/>
    </location>
</feature>
<sequence length="252" mass="26931">MQPASLLLAPLLAWQGARARRDIPRLTAADGHEGACPGPGGAADGPPLRLMVLGDSVAAGFGVAHNDDGLAGRVGRLLARHTGGEVRWRVAARGGATVRYTLDNPVRQCRDPLNGWEPDAVVVSPGVNELMRPGSLGRWRRALRVLMSDLRARLGDEVPVAFCGLPPVHEFPVLPQPLRTVLGLRARQLDRVLVKVAREYGIHHVPLPMEAMAADRPAFFAEDGFHPSAAGYQVAAEALAEVLSPGFRAGDR</sequence>
<dbReference type="SUPFAM" id="SSF52266">
    <property type="entry name" value="SGNH hydrolase"/>
    <property type="match status" value="1"/>
</dbReference>